<reference evidence="2" key="1">
    <citation type="journal article" date="2023" name="Int. J. Syst. Evol. Microbiol.">
        <title>&lt;i&gt;Shewanella septentrionalis&lt;/i&gt; sp. nov. and &lt;i&gt;Shewanella holmiensis&lt;/i&gt; sp. nov., isolated from Baltic Sea water and sediments.</title>
        <authorList>
            <person name="Martin-Rodriguez A.J."/>
            <person name="Thorell K."/>
            <person name="Joffre E."/>
            <person name="Jensie-Markopoulos S."/>
            <person name="Moore E.R.B."/>
            <person name="Sjoling A."/>
        </authorList>
    </citation>
    <scope>NUCLEOTIDE SEQUENCE</scope>
    <source>
        <strain evidence="2">SP1S2-7</strain>
    </source>
</reference>
<feature type="transmembrane region" description="Helical" evidence="1">
    <location>
        <begin position="122"/>
        <end position="142"/>
    </location>
</feature>
<evidence type="ECO:0000313" key="2">
    <source>
        <dbReference type="EMBL" id="MCT7943036.1"/>
    </source>
</evidence>
<sequence>MSKEQNSVNVCEDHAKPILKHLYSKYNERHGDASAINSYPFTPHILFPEFESQLTTLIDQIKDKHALNETSTTALRSVFNGFVKNELLVTHDKVIYHFTPKGYEFSLKYSCKIKYLFRYHSATFFAGLACLIGVVGVIATVATSG</sequence>
<keyword evidence="1" id="KW-1133">Transmembrane helix</keyword>
<evidence type="ECO:0000313" key="3">
    <source>
        <dbReference type="Proteomes" id="UP001155546"/>
    </source>
</evidence>
<protein>
    <submittedName>
        <fullName evidence="2">Uncharacterized protein</fullName>
    </submittedName>
</protein>
<dbReference type="EMBL" id="JAMTCD010000021">
    <property type="protein sequence ID" value="MCT7943036.1"/>
    <property type="molecule type" value="Genomic_DNA"/>
</dbReference>
<proteinExistence type="predicted"/>
<organism evidence="2 3">
    <name type="scientific">Shewanella holmiensis</name>
    <dbReference type="NCBI Taxonomy" id="2952222"/>
    <lineage>
        <taxon>Bacteria</taxon>
        <taxon>Pseudomonadati</taxon>
        <taxon>Pseudomonadota</taxon>
        <taxon>Gammaproteobacteria</taxon>
        <taxon>Alteromonadales</taxon>
        <taxon>Shewanellaceae</taxon>
        <taxon>Shewanella</taxon>
    </lineage>
</organism>
<evidence type="ECO:0000256" key="1">
    <source>
        <dbReference type="SAM" id="Phobius"/>
    </source>
</evidence>
<accession>A0A9X3AQV1</accession>
<gene>
    <name evidence="2" type="ORF">NE535_14755</name>
</gene>
<keyword evidence="1" id="KW-0472">Membrane</keyword>
<dbReference type="AlphaFoldDB" id="A0A9X3AQV1"/>
<dbReference type="RefSeq" id="WP_261299383.1">
    <property type="nucleotide sequence ID" value="NZ_JAMTCD010000021.1"/>
</dbReference>
<keyword evidence="1" id="KW-0812">Transmembrane</keyword>
<name>A0A9X3AQV1_9GAMM</name>
<comment type="caution">
    <text evidence="2">The sequence shown here is derived from an EMBL/GenBank/DDBJ whole genome shotgun (WGS) entry which is preliminary data.</text>
</comment>
<keyword evidence="3" id="KW-1185">Reference proteome</keyword>
<dbReference type="Proteomes" id="UP001155546">
    <property type="component" value="Unassembled WGS sequence"/>
</dbReference>